<dbReference type="CDD" id="cd03221">
    <property type="entry name" value="ABCF_EF-3"/>
    <property type="match status" value="2"/>
</dbReference>
<accession>A0ABT3P6P9</accession>
<dbReference type="GO" id="GO:0005524">
    <property type="term" value="F:ATP binding"/>
    <property type="evidence" value="ECO:0007669"/>
    <property type="project" value="UniProtKB-KW"/>
</dbReference>
<keyword evidence="1 9" id="KW-0963">Cytoplasm</keyword>
<evidence type="ECO:0000313" key="13">
    <source>
        <dbReference type="Proteomes" id="UP001142810"/>
    </source>
</evidence>
<dbReference type="SMART" id="SM00382">
    <property type="entry name" value="AAA"/>
    <property type="match status" value="2"/>
</dbReference>
<evidence type="ECO:0000256" key="8">
    <source>
        <dbReference type="ARBA" id="ARBA00023204"/>
    </source>
</evidence>
<gene>
    <name evidence="9" type="primary">uup</name>
    <name evidence="12" type="ORF">OPS25_08050</name>
</gene>
<dbReference type="RefSeq" id="WP_265617164.1">
    <property type="nucleotide sequence ID" value="NZ_JAPFRD010000010.1"/>
</dbReference>
<dbReference type="InterPro" id="IPR037118">
    <property type="entry name" value="Val-tRNA_synth_C_sf"/>
</dbReference>
<dbReference type="EC" id="3.6.1.-" evidence="9"/>
<organism evidence="12 13">
    <name type="scientific">Alteromonas aquimaris</name>
    <dbReference type="NCBI Taxonomy" id="2998417"/>
    <lineage>
        <taxon>Bacteria</taxon>
        <taxon>Pseudomonadati</taxon>
        <taxon>Pseudomonadota</taxon>
        <taxon>Gammaproteobacteria</taxon>
        <taxon>Alteromonadales</taxon>
        <taxon>Alteromonadaceae</taxon>
        <taxon>Alteromonas/Salinimonas group</taxon>
        <taxon>Alteromonas</taxon>
    </lineage>
</organism>
<dbReference type="Pfam" id="PF00005">
    <property type="entry name" value="ABC_tran"/>
    <property type="match status" value="2"/>
</dbReference>
<keyword evidence="8 9" id="KW-0234">DNA repair</keyword>
<feature type="compositionally biased region" description="Basic and acidic residues" evidence="10">
    <location>
        <begin position="549"/>
        <end position="559"/>
    </location>
</feature>
<keyword evidence="4 9" id="KW-0227">DNA damage</keyword>
<dbReference type="InterPro" id="IPR051309">
    <property type="entry name" value="ABCF_ATPase"/>
</dbReference>
<dbReference type="Gene3D" id="1.10.287.380">
    <property type="entry name" value="Valyl-tRNA synthetase, C-terminal domain"/>
    <property type="match status" value="1"/>
</dbReference>
<dbReference type="Pfam" id="PF12848">
    <property type="entry name" value="ABC_tran_Xtn"/>
    <property type="match status" value="1"/>
</dbReference>
<keyword evidence="6 9" id="KW-0067">ATP-binding</keyword>
<protein>
    <recommendedName>
        <fullName evidence="9">ATP-binding protein Uup</fullName>
        <ecNumber evidence="9">3.6.1.-</ecNumber>
    </recommendedName>
</protein>
<feature type="domain" description="ABC transporter" evidence="11">
    <location>
        <begin position="4"/>
        <end position="253"/>
    </location>
</feature>
<feature type="binding site" evidence="9">
    <location>
        <begin position="36"/>
        <end position="43"/>
    </location>
    <ligand>
        <name>ATP</name>
        <dbReference type="ChEBI" id="CHEBI:30616"/>
        <label>1</label>
    </ligand>
</feature>
<evidence type="ECO:0000256" key="3">
    <source>
        <dbReference type="ARBA" id="ARBA00022741"/>
    </source>
</evidence>
<dbReference type="InterPro" id="IPR032524">
    <property type="entry name" value="ABC_tran_C"/>
</dbReference>
<evidence type="ECO:0000313" key="12">
    <source>
        <dbReference type="EMBL" id="MCW8108444.1"/>
    </source>
</evidence>
<keyword evidence="7 9" id="KW-0238">DNA-binding</keyword>
<dbReference type="Gene3D" id="3.40.50.300">
    <property type="entry name" value="P-loop containing nucleotide triphosphate hydrolases"/>
    <property type="match status" value="2"/>
</dbReference>
<dbReference type="InterPro" id="IPR027417">
    <property type="entry name" value="P-loop_NTPase"/>
</dbReference>
<dbReference type="PANTHER" id="PTHR42855">
    <property type="entry name" value="ABC TRANSPORTER ATP-BINDING SUBUNIT"/>
    <property type="match status" value="1"/>
</dbReference>
<dbReference type="PROSITE" id="PS50893">
    <property type="entry name" value="ABC_TRANSPORTER_2"/>
    <property type="match status" value="2"/>
</dbReference>
<feature type="coiled-coil region" evidence="9">
    <location>
        <begin position="573"/>
        <end position="627"/>
    </location>
</feature>
<keyword evidence="5 9" id="KW-0378">Hydrolase</keyword>
<reference evidence="12" key="1">
    <citation type="submission" date="2022-11" db="EMBL/GenBank/DDBJ databases">
        <title>Alteromonas sp. nov., isolated from sea water of the Qingdao.</title>
        <authorList>
            <person name="Wang Q."/>
        </authorList>
    </citation>
    <scope>NUCLEOTIDE SEQUENCE</scope>
    <source>
        <strain evidence="12">ASW11-7</strain>
    </source>
</reference>
<dbReference type="InterPro" id="IPR032781">
    <property type="entry name" value="ABC_tran_Xtn"/>
</dbReference>
<evidence type="ECO:0000256" key="1">
    <source>
        <dbReference type="ARBA" id="ARBA00022490"/>
    </source>
</evidence>
<dbReference type="EMBL" id="JAPFRD010000010">
    <property type="protein sequence ID" value="MCW8108444.1"/>
    <property type="molecule type" value="Genomic_DNA"/>
</dbReference>
<evidence type="ECO:0000256" key="5">
    <source>
        <dbReference type="ARBA" id="ARBA00022801"/>
    </source>
</evidence>
<keyword evidence="3 9" id="KW-0547">Nucleotide-binding</keyword>
<evidence type="ECO:0000256" key="7">
    <source>
        <dbReference type="ARBA" id="ARBA00023125"/>
    </source>
</evidence>
<sequence length="646" mass="72675">MSLLQLKNISLMFGSPPLLNGIDLVVQPKERVCLVGRNGSGKSTLLKVIAGEINADDGQRIIDNETIIARLEQDPPQTTNVSIFDYVAEGLAELGETIKAYFHQTQTVAENPTEANLIRLQNLQEQLETQNAWQFEQKIEQTLSQLQLSPDTKLAELSGGWRRKAALARTLVRAPDILLLDEPTNHLDIAMIEWLETSLATYHGAIIFISHDRSFIRRMATRIIDLDRGTLTSYPGNYATYLEKKQQDLEVEANQNAEFDKKLAQEEVWIRQGIKARRTRNEGRVRALKKLREQRRQRREVQGNAVVSQSASVRSGKTVFEAQHLSYAIEGKPLVRDLNLTLLRGDKIALIGPNGCGKTTLIKLLLGQLQSDSGTCKQGANLEVAYFDQHRQGLDLDKSVIDAVGDGKRDLIVNGQPRHVISYLQDYLFPPERVNAPVKSLSGGEKNRLMLAKLMLKPSNVLVLDEPTNDLDVETLEMLESLLLNYAGTVLLVSHDREFVDNVADSSLFFAGNGEIQEFVGGFSDIEQWYKTKGISVFDIFERKSLKSDKSETNTKENSPKPAPVSKKPKKLSYKAQRELESLPQEIESLEEKLAELQEVVNHPEFFKRANDETSNALTQLTEIEEKLAAKYARWDELESMLGDQQ</sequence>
<evidence type="ECO:0000256" key="4">
    <source>
        <dbReference type="ARBA" id="ARBA00022763"/>
    </source>
</evidence>
<dbReference type="InterPro" id="IPR043686">
    <property type="entry name" value="Uup"/>
</dbReference>
<feature type="region of interest" description="Disordered" evidence="10">
    <location>
        <begin position="549"/>
        <end position="571"/>
    </location>
</feature>
<dbReference type="InterPro" id="IPR003439">
    <property type="entry name" value="ABC_transporter-like_ATP-bd"/>
</dbReference>
<comment type="caution">
    <text evidence="12">The sequence shown here is derived from an EMBL/GenBank/DDBJ whole genome shotgun (WGS) entry which is preliminary data.</text>
</comment>
<dbReference type="SUPFAM" id="SSF52540">
    <property type="entry name" value="P-loop containing nucleoside triphosphate hydrolases"/>
    <property type="match status" value="2"/>
</dbReference>
<dbReference type="PANTHER" id="PTHR42855:SF1">
    <property type="entry name" value="ABC TRANSPORTER DOMAIN-CONTAINING PROTEIN"/>
    <property type="match status" value="1"/>
</dbReference>
<dbReference type="Pfam" id="PF16326">
    <property type="entry name" value="ABC_tran_CTD"/>
    <property type="match status" value="1"/>
</dbReference>
<name>A0ABT3P6P9_9ALTE</name>
<comment type="subcellular location">
    <subcellularLocation>
        <location evidence="9">Cytoplasm</location>
    </subcellularLocation>
    <text evidence="9">Associates with ribosomes.</text>
</comment>
<keyword evidence="9" id="KW-0175">Coiled coil</keyword>
<evidence type="ECO:0000259" key="11">
    <source>
        <dbReference type="PROSITE" id="PS50893"/>
    </source>
</evidence>
<comment type="catalytic activity">
    <reaction evidence="9">
        <text>ATP + H2O = ADP + phosphate + H(+)</text>
        <dbReference type="Rhea" id="RHEA:13065"/>
        <dbReference type="ChEBI" id="CHEBI:15377"/>
        <dbReference type="ChEBI" id="CHEBI:15378"/>
        <dbReference type="ChEBI" id="CHEBI:30616"/>
        <dbReference type="ChEBI" id="CHEBI:43474"/>
        <dbReference type="ChEBI" id="CHEBI:456216"/>
    </reaction>
</comment>
<feature type="binding site" evidence="9">
    <location>
        <begin position="352"/>
        <end position="359"/>
    </location>
    <ligand>
        <name>ATP</name>
        <dbReference type="ChEBI" id="CHEBI:30616"/>
        <label>2</label>
    </ligand>
</feature>
<proteinExistence type="inferred from homology"/>
<feature type="domain" description="ABC transporter" evidence="11">
    <location>
        <begin position="320"/>
        <end position="538"/>
    </location>
</feature>
<dbReference type="PROSITE" id="PS00211">
    <property type="entry name" value="ABC_TRANSPORTER_1"/>
    <property type="match status" value="2"/>
</dbReference>
<keyword evidence="13" id="KW-1185">Reference proteome</keyword>
<evidence type="ECO:0000256" key="10">
    <source>
        <dbReference type="SAM" id="MobiDB-lite"/>
    </source>
</evidence>
<comment type="similarity">
    <text evidence="9">Belongs to the ABC transporter superfamily. ABCF family. Uup subfamily.</text>
</comment>
<evidence type="ECO:0000256" key="6">
    <source>
        <dbReference type="ARBA" id="ARBA00022840"/>
    </source>
</evidence>
<keyword evidence="2 9" id="KW-0677">Repeat</keyword>
<dbReference type="HAMAP" id="MF_00848">
    <property type="entry name" value="Uup"/>
    <property type="match status" value="1"/>
</dbReference>
<dbReference type="InterPro" id="IPR003593">
    <property type="entry name" value="AAA+_ATPase"/>
</dbReference>
<dbReference type="Proteomes" id="UP001142810">
    <property type="component" value="Unassembled WGS sequence"/>
</dbReference>
<dbReference type="NCBIfam" id="NF008358">
    <property type="entry name" value="PRK11147.1"/>
    <property type="match status" value="1"/>
</dbReference>
<dbReference type="InterPro" id="IPR017871">
    <property type="entry name" value="ABC_transporter-like_CS"/>
</dbReference>
<evidence type="ECO:0000256" key="2">
    <source>
        <dbReference type="ARBA" id="ARBA00022737"/>
    </source>
</evidence>
<comment type="function">
    <text evidence="9">Probably plays a role in ribosome assembly or function. May be involved in resolution of branched DNA intermediates that result from template switching in postreplication gaps. Binds DNA and has ATPase activity.</text>
</comment>
<evidence type="ECO:0000256" key="9">
    <source>
        <dbReference type="HAMAP-Rule" id="MF_00848"/>
    </source>
</evidence>